<protein>
    <submittedName>
        <fullName evidence="2">Uncharacterized protein</fullName>
    </submittedName>
</protein>
<keyword evidence="3" id="KW-1185">Reference proteome</keyword>
<dbReference type="RefSeq" id="WP_304536671.1">
    <property type="nucleotide sequence ID" value="NZ_JAUQOM010000007.1"/>
</dbReference>
<organism evidence="2 3">
    <name type="scientific">Sphingobium cyanobacteriorum</name>
    <dbReference type="NCBI Taxonomy" id="3063954"/>
    <lineage>
        <taxon>Bacteria</taxon>
        <taxon>Pseudomonadati</taxon>
        <taxon>Pseudomonadota</taxon>
        <taxon>Alphaproteobacteria</taxon>
        <taxon>Sphingomonadales</taxon>
        <taxon>Sphingomonadaceae</taxon>
        <taxon>Sphingobium</taxon>
    </lineage>
</organism>
<evidence type="ECO:0000256" key="1">
    <source>
        <dbReference type="SAM" id="SignalP"/>
    </source>
</evidence>
<proteinExistence type="predicted"/>
<reference evidence="2" key="1">
    <citation type="submission" date="2023-07" db="EMBL/GenBank/DDBJ databases">
        <title>Bacterial whole genome sequence for Sphingobium sp. HBC34.</title>
        <authorList>
            <person name="Le V."/>
            <person name="Ko S.-R."/>
            <person name="Ahn C.-Y."/>
            <person name="Oh H.-M."/>
        </authorList>
    </citation>
    <scope>NUCLEOTIDE SEQUENCE</scope>
    <source>
        <strain evidence="2">HBC34</strain>
    </source>
</reference>
<accession>A0ABT8ZPZ2</accession>
<name>A0ABT8ZPZ2_9SPHN</name>
<gene>
    <name evidence="2" type="ORF">Q4610_14495</name>
</gene>
<feature type="chain" id="PRO_5045998761" evidence="1">
    <location>
        <begin position="24"/>
        <end position="369"/>
    </location>
</feature>
<dbReference type="Proteomes" id="UP001176471">
    <property type="component" value="Unassembled WGS sequence"/>
</dbReference>
<sequence>MQKTIWRLAIALAALVAAIPASPQNQAPTAIAAKAGKPWLHKPSGIALPATMDGFARGEILDLSDGPLLDMSIAYDDPIGRTHVNIYIYHAAQPSTALWFDVAATMIATNERFGTVTPQGAPTPFAIPGATVAAGLRQSFSVTQIGRSSGVALIGLGEWVVKLRMTSAVYDAAQLDAAMNRMIQQVGWPKKLPPLAAATPIRSCAQPRSFGPPAEKAKQDDAALLLGAMMGSLVTDNDQKARKKGKAPAAPTLCVHPDRIGGRLPIYQGEGDDAGYVIPLGDSGVLLDVGRDSLSGLLTPDKDKDASPTPWLVMVKRLDRWLQYPSYVTLPPPAQAIDIFQKEKPLSATSIYGKGGTRISISPDAMKKD</sequence>
<feature type="signal peptide" evidence="1">
    <location>
        <begin position="1"/>
        <end position="23"/>
    </location>
</feature>
<evidence type="ECO:0000313" key="3">
    <source>
        <dbReference type="Proteomes" id="UP001176471"/>
    </source>
</evidence>
<evidence type="ECO:0000313" key="2">
    <source>
        <dbReference type="EMBL" id="MDO7836256.1"/>
    </source>
</evidence>
<dbReference type="EMBL" id="JAUQOM010000007">
    <property type="protein sequence ID" value="MDO7836256.1"/>
    <property type="molecule type" value="Genomic_DNA"/>
</dbReference>
<comment type="caution">
    <text evidence="2">The sequence shown here is derived from an EMBL/GenBank/DDBJ whole genome shotgun (WGS) entry which is preliminary data.</text>
</comment>
<keyword evidence="1" id="KW-0732">Signal</keyword>